<accession>A0ABS1TUH9</accession>
<proteinExistence type="predicted"/>
<evidence type="ECO:0000313" key="4">
    <source>
        <dbReference type="Proteomes" id="UP000623967"/>
    </source>
</evidence>
<dbReference type="PANTHER" id="PTHR38431:SF1">
    <property type="entry name" value="BLL2305 PROTEIN"/>
    <property type="match status" value="1"/>
</dbReference>
<dbReference type="SUPFAM" id="SSF53850">
    <property type="entry name" value="Periplasmic binding protein-like II"/>
    <property type="match status" value="1"/>
</dbReference>
<comment type="caution">
    <text evidence="3">The sequence shown here is derived from an EMBL/GenBank/DDBJ whole genome shotgun (WGS) entry which is preliminary data.</text>
</comment>
<evidence type="ECO:0000259" key="1">
    <source>
        <dbReference type="Pfam" id="PF12727"/>
    </source>
</evidence>
<dbReference type="PANTHER" id="PTHR38431">
    <property type="entry name" value="BLL2305 PROTEIN"/>
    <property type="match status" value="1"/>
</dbReference>
<sequence>MSKELSYTIEEVSQLLKVSKLTLYDLVKKGELPAFRVGRQMRIDAKDLDIYINSQKVNQNTKFYASEQENHRNHTKDPYNIVISGQDLVLDILGKYIEKSSPYKPLRSFTGSLNSLISMYNGECDIVSLHLFDGETRDYNLPYIKKILVGHEYILLNLLSRKAGFYVRKGNPLKLTAWSDLNRKDIKMVNREKGSGARVLLDEQLRINNISSREIKGYDHEESSHLSVASAVSSGLADVGVGIEKAAKIVGVDFVPLVTERYDLVILKTPQSEQLIGAVKDILSSKQFQAEIHSLGDYDISQTGKIIYETY</sequence>
<dbReference type="Proteomes" id="UP000623967">
    <property type="component" value="Unassembled WGS sequence"/>
</dbReference>
<organism evidence="3 4">
    <name type="scientific">Neobacillus paridis</name>
    <dbReference type="NCBI Taxonomy" id="2803862"/>
    <lineage>
        <taxon>Bacteria</taxon>
        <taxon>Bacillati</taxon>
        <taxon>Bacillota</taxon>
        <taxon>Bacilli</taxon>
        <taxon>Bacillales</taxon>
        <taxon>Bacillaceae</taxon>
        <taxon>Neobacillus</taxon>
    </lineage>
</organism>
<dbReference type="Pfam" id="PF12728">
    <property type="entry name" value="HTH_17"/>
    <property type="match status" value="1"/>
</dbReference>
<dbReference type="RefSeq" id="WP_202656188.1">
    <property type="nucleotide sequence ID" value="NZ_JAESWB010000371.1"/>
</dbReference>
<dbReference type="SUPFAM" id="SSF46955">
    <property type="entry name" value="Putative DNA-binding domain"/>
    <property type="match status" value="1"/>
</dbReference>
<dbReference type="InterPro" id="IPR009061">
    <property type="entry name" value="DNA-bd_dom_put_sf"/>
</dbReference>
<gene>
    <name evidence="3" type="ORF">JK635_22645</name>
</gene>
<reference evidence="3 4" key="1">
    <citation type="submission" date="2021-01" db="EMBL/GenBank/DDBJ databases">
        <title>Genome public.</title>
        <authorList>
            <person name="Liu C."/>
            <person name="Sun Q."/>
        </authorList>
    </citation>
    <scope>NUCLEOTIDE SEQUENCE [LARGE SCALE GENOMIC DNA]</scope>
    <source>
        <strain evidence="3 4">YIM B02564</strain>
    </source>
</reference>
<keyword evidence="4" id="KW-1185">Reference proteome</keyword>
<dbReference type="InterPro" id="IPR010093">
    <property type="entry name" value="SinI_DNA-bd"/>
</dbReference>
<name>A0ABS1TUH9_9BACI</name>
<dbReference type="NCBIfam" id="TIGR01764">
    <property type="entry name" value="excise"/>
    <property type="match status" value="1"/>
</dbReference>
<evidence type="ECO:0000313" key="3">
    <source>
        <dbReference type="EMBL" id="MBL4954961.1"/>
    </source>
</evidence>
<dbReference type="InterPro" id="IPR024370">
    <property type="entry name" value="PBP_domain"/>
</dbReference>
<dbReference type="Pfam" id="PF12727">
    <property type="entry name" value="PBP_like"/>
    <property type="match status" value="1"/>
</dbReference>
<dbReference type="EMBL" id="JAESWB010000371">
    <property type="protein sequence ID" value="MBL4954961.1"/>
    <property type="molecule type" value="Genomic_DNA"/>
</dbReference>
<dbReference type="InterPro" id="IPR041657">
    <property type="entry name" value="HTH_17"/>
</dbReference>
<evidence type="ECO:0000259" key="2">
    <source>
        <dbReference type="Pfam" id="PF12728"/>
    </source>
</evidence>
<feature type="domain" description="Helix-turn-helix" evidence="2">
    <location>
        <begin position="7"/>
        <end position="55"/>
    </location>
</feature>
<feature type="domain" description="PBP" evidence="1">
    <location>
        <begin position="98"/>
        <end position="283"/>
    </location>
</feature>
<dbReference type="Gene3D" id="3.40.190.10">
    <property type="entry name" value="Periplasmic binding protein-like II"/>
    <property type="match status" value="1"/>
</dbReference>
<protein>
    <submittedName>
        <fullName evidence="3">Helix-turn-helix transcriptional regulator</fullName>
    </submittedName>
</protein>